<evidence type="ECO:0000256" key="18">
    <source>
        <dbReference type="ARBA" id="ARBA00023180"/>
    </source>
</evidence>
<dbReference type="GO" id="GO:0046872">
    <property type="term" value="F:metal ion binding"/>
    <property type="evidence" value="ECO:0007669"/>
    <property type="project" value="UniProtKB-KW"/>
</dbReference>
<evidence type="ECO:0000256" key="26">
    <source>
        <dbReference type="ARBA" id="ARBA00083033"/>
    </source>
</evidence>
<comment type="caution">
    <text evidence="31">The sequence shown here is derived from an EMBL/GenBank/DDBJ whole genome shotgun (WGS) entry which is preliminary data.</text>
</comment>
<evidence type="ECO:0000256" key="2">
    <source>
        <dbReference type="ARBA" id="ARBA00004323"/>
    </source>
</evidence>
<dbReference type="Gene3D" id="3.30.70.270">
    <property type="match status" value="1"/>
</dbReference>
<keyword evidence="10" id="KW-0812">Transmembrane</keyword>
<dbReference type="GO" id="GO:0004653">
    <property type="term" value="F:polypeptide N-acetylgalactosaminyltransferase activity"/>
    <property type="evidence" value="ECO:0007669"/>
    <property type="project" value="UniProtKB-EC"/>
</dbReference>
<dbReference type="InterPro" id="IPR043502">
    <property type="entry name" value="DNA/RNA_pol_sf"/>
</dbReference>
<dbReference type="SMART" id="SM00458">
    <property type="entry name" value="RICIN"/>
    <property type="match status" value="1"/>
</dbReference>
<keyword evidence="17" id="KW-1015">Disulfide bond</keyword>
<accession>A0AAE0QKP6</accession>
<dbReference type="Pfam" id="PF00652">
    <property type="entry name" value="Ricin_B_lectin"/>
    <property type="match status" value="1"/>
</dbReference>
<dbReference type="FunFam" id="3.90.550.10:FF:000029">
    <property type="entry name" value="Polypeptide N-acetylgalactosaminyltransferase"/>
    <property type="match status" value="1"/>
</dbReference>
<evidence type="ECO:0000259" key="30">
    <source>
        <dbReference type="PROSITE" id="PS50878"/>
    </source>
</evidence>
<evidence type="ECO:0000256" key="27">
    <source>
        <dbReference type="SAM" id="Coils"/>
    </source>
</evidence>
<dbReference type="InterPro" id="IPR029044">
    <property type="entry name" value="Nucleotide-diphossugar_trans"/>
</dbReference>
<dbReference type="EC" id="3.1.26.4" evidence="6"/>
<feature type="signal peptide" evidence="29">
    <location>
        <begin position="1"/>
        <end position="26"/>
    </location>
</feature>
<dbReference type="InterPro" id="IPR043128">
    <property type="entry name" value="Rev_trsase/Diguanyl_cyclase"/>
</dbReference>
<dbReference type="InterPro" id="IPR001173">
    <property type="entry name" value="Glyco_trans_2-like"/>
</dbReference>
<evidence type="ECO:0000256" key="7">
    <source>
        <dbReference type="ARBA" id="ARBA00012644"/>
    </source>
</evidence>
<evidence type="ECO:0000313" key="32">
    <source>
        <dbReference type="Proteomes" id="UP001274896"/>
    </source>
</evidence>
<dbReference type="InterPro" id="IPR000772">
    <property type="entry name" value="Ricin_B_lectin"/>
</dbReference>
<dbReference type="EMBL" id="JAUCMX010000014">
    <property type="protein sequence ID" value="KAK3524220.1"/>
    <property type="molecule type" value="Genomic_DNA"/>
</dbReference>
<dbReference type="CDD" id="cd09076">
    <property type="entry name" value="L1-EN"/>
    <property type="match status" value="1"/>
</dbReference>
<keyword evidence="32" id="KW-1185">Reference proteome</keyword>
<evidence type="ECO:0000256" key="3">
    <source>
        <dbReference type="ARBA" id="ARBA00004922"/>
    </source>
</evidence>
<comment type="cofactor">
    <cofactor evidence="1">
        <name>Mn(2+)</name>
        <dbReference type="ChEBI" id="CHEBI:29035"/>
    </cofactor>
</comment>
<feature type="region of interest" description="Disordered" evidence="28">
    <location>
        <begin position="914"/>
        <end position="942"/>
    </location>
</feature>
<keyword evidence="11" id="KW-0479">Metal-binding</keyword>
<feature type="compositionally biased region" description="Basic and acidic residues" evidence="28">
    <location>
        <begin position="914"/>
        <end position="928"/>
    </location>
</feature>
<dbReference type="PROSITE" id="PS50878">
    <property type="entry name" value="RT_POL"/>
    <property type="match status" value="1"/>
</dbReference>
<evidence type="ECO:0000256" key="8">
    <source>
        <dbReference type="ARBA" id="ARBA00022676"/>
    </source>
</evidence>
<evidence type="ECO:0000256" key="4">
    <source>
        <dbReference type="ARBA" id="ARBA00005680"/>
    </source>
</evidence>
<keyword evidence="14" id="KW-1133">Transmembrane helix</keyword>
<dbReference type="InterPro" id="IPR036691">
    <property type="entry name" value="Endo/exonu/phosph_ase_sf"/>
</dbReference>
<dbReference type="InterPro" id="IPR005135">
    <property type="entry name" value="Endo/exonuclease/phosphatase"/>
</dbReference>
<name>A0AAE0QKP6_9TELE</name>
<comment type="similarity">
    <text evidence="5">Belongs to the beta type-B retroviral polymerase family. HERV class-II K(HML-2) pol subfamily.</text>
</comment>
<evidence type="ECO:0000256" key="5">
    <source>
        <dbReference type="ARBA" id="ARBA00010879"/>
    </source>
</evidence>
<dbReference type="PANTHER" id="PTHR11675">
    <property type="entry name" value="N-ACETYLGALACTOSAMINYLTRANSFERASE"/>
    <property type="match status" value="1"/>
</dbReference>
<evidence type="ECO:0000256" key="14">
    <source>
        <dbReference type="ARBA" id="ARBA00022989"/>
    </source>
</evidence>
<feature type="chain" id="PRO_5042118790" description="Polypeptide N-acetylgalactosaminyltransferase 10" evidence="29">
    <location>
        <begin position="27"/>
        <end position="1449"/>
    </location>
</feature>
<evidence type="ECO:0000256" key="25">
    <source>
        <dbReference type="ARBA" id="ARBA00081083"/>
    </source>
</evidence>
<evidence type="ECO:0000256" key="16">
    <source>
        <dbReference type="ARBA" id="ARBA00023136"/>
    </source>
</evidence>
<dbReference type="FunFam" id="2.80.10.50:FF:000011">
    <property type="entry name" value="Polypeptide N-acetylgalactosaminyltransferase"/>
    <property type="match status" value="1"/>
</dbReference>
<evidence type="ECO:0000256" key="13">
    <source>
        <dbReference type="ARBA" id="ARBA00022968"/>
    </source>
</evidence>
<evidence type="ECO:0000256" key="24">
    <source>
        <dbReference type="ARBA" id="ARBA00077149"/>
    </source>
</evidence>
<sequence length="1449" mass="167950">MRRREKRLLQVVVLIIAALLFLHSGALRNSNTGNTEHSHTQGAGGNWATVGGRSRGGRRVHRQREKRKGKSVGLRIGTLNVGTMTGKGRELADMMERRKVDILCVQETRWKGSKARSIGAGFKLFYYGVDSKRNGVGVVLKEEFVRNVLEVKRVSDRVMSLKLEIEGVMLKVVSGYAPQVGCELEEKERFWSELDEVMESIPTGERVVIGADFNGHVGEGNTGDEEVMGKFGVKERNLEGQMVVDFAKRMDMAVVNTYFQKREEHRVTYKSGGRRTQVDYILCRRGNLKEISDCKVVVGESVARQHRMVVCRMTLMVCKTKRSKIEIEKKTKWWKLKKEECCEEFRQKLRQALGGQVVLPDDWETTAEVIRETGRKVLGVSSGRRKEDKETWWWNEEVQDSVQRKRLAKKKWDMDRTEENRQEYKELQRRVKREVSKAKQKAYNELYTRLDTREGQKDLYRLARQRDRDGKDVQQVRVIKDRDGRVLTSEESVQRRWKEYFEELMNEENEREKRVEGVNSVEQEVDKIRKDEVRKALKRMKSGKAVGPDDIPVEVWKCLGEAAVKFLTSLFNRVLESERMPEEWRRSVLVPIFKNKGDVQSCSNYRGIKLMSHTMKLWERVVEARLRKVVEICEQQYGFMPRKSTTDAIFALRILMEKYRDGQRELHCVFVDLEKAYDRVPREELWYCMRKSGVAEKYVRVVQDMYERSRTVVRCAVGQTEEFKVEVGLHQGSALSPFLFAIVMDQLSEEVRQESPWTMMFADDIVICSESREQVEENLERWRFALERRGMKVSGSKTEYMCVNEMEGSGTVRLQGEEVKKVQEFKYLGSTVQSNGECGKEVKKRVQAGWNGWRKVWGVLCERKISARIKGKVYRTVVRAAMLYGLETVSLRKRQESELEELLRRVKPVDSQRRKDWHDNEAIKRDAARIGNGEQGKPFPLTDADRVDQAYRENGFNIYVSDRISLNRSLPDIRHPNCKLKLYAENLPNTSIIIPFHNEGWSSLLRTVHSILNRSPQQLINEIILVDDFSDREHLKAPLEEYMARLPKVRIVRTQKREGLIRTRLLGASLATGQVITFLDSHCEANVNWLPPLLDRIAQNSKTIVCPMIDVIDHDNFGYETQAGDAMRGAFDWEMFYKRIPIPPELQNSDLSQPFESPVMAGGLFAVDRKWFWELGGYDAGLEIWGGEQYEISFKVWMCGGRMEDIPCSRVGHIYRKYVPYKVPGGVSLARNLKRVAEVWMDEYAEFIYQRRPDYRPLSVGDVSAQRELRLRLGCKSFHWFMTEVAWDLQHYYPAVEPPAAAWGELRNVGSGLCMESKHLSGSPLRLEPCVKGQGNALWNRAQVFTFGWREDIRVGDPLHTKKVCLDAVSHSSPVTLYDCHGMKGNQLWRYRKDYTLFHPVSNSCVDSDASDKRIFMNSCDPQSPSQQWRFEKVNTTVLEQLNKNLPAL</sequence>
<comment type="catalytic activity">
    <reaction evidence="21">
        <text>L-seryl-[protein] + UDP-N-acetyl-alpha-D-galactosamine = a 3-O-[N-acetyl-alpha-D-galactosaminyl]-L-seryl-[protein] + UDP + H(+)</text>
        <dbReference type="Rhea" id="RHEA:23956"/>
        <dbReference type="Rhea" id="RHEA-COMP:9863"/>
        <dbReference type="Rhea" id="RHEA-COMP:12788"/>
        <dbReference type="ChEBI" id="CHEBI:15378"/>
        <dbReference type="ChEBI" id="CHEBI:29999"/>
        <dbReference type="ChEBI" id="CHEBI:53604"/>
        <dbReference type="ChEBI" id="CHEBI:58223"/>
        <dbReference type="ChEBI" id="CHEBI:67138"/>
        <dbReference type="EC" id="2.4.1.41"/>
    </reaction>
</comment>
<keyword evidence="19" id="KW-0464">Manganese</keyword>
<dbReference type="GO" id="GO:0030246">
    <property type="term" value="F:carbohydrate binding"/>
    <property type="evidence" value="ECO:0007669"/>
    <property type="project" value="UniProtKB-KW"/>
</dbReference>
<evidence type="ECO:0000256" key="6">
    <source>
        <dbReference type="ARBA" id="ARBA00012180"/>
    </source>
</evidence>
<dbReference type="InterPro" id="IPR045885">
    <property type="entry name" value="GalNAc-T"/>
</dbReference>
<dbReference type="SUPFAM" id="SSF56672">
    <property type="entry name" value="DNA/RNA polymerases"/>
    <property type="match status" value="1"/>
</dbReference>
<proteinExistence type="inferred from homology"/>
<evidence type="ECO:0000256" key="12">
    <source>
        <dbReference type="ARBA" id="ARBA00022734"/>
    </source>
</evidence>
<organism evidence="31 32">
    <name type="scientific">Hemibagrus guttatus</name>
    <dbReference type="NCBI Taxonomy" id="175788"/>
    <lineage>
        <taxon>Eukaryota</taxon>
        <taxon>Metazoa</taxon>
        <taxon>Chordata</taxon>
        <taxon>Craniata</taxon>
        <taxon>Vertebrata</taxon>
        <taxon>Euteleostomi</taxon>
        <taxon>Actinopterygii</taxon>
        <taxon>Neopterygii</taxon>
        <taxon>Teleostei</taxon>
        <taxon>Ostariophysi</taxon>
        <taxon>Siluriformes</taxon>
        <taxon>Bagridae</taxon>
        <taxon>Hemibagrus</taxon>
    </lineage>
</organism>
<dbReference type="SUPFAM" id="SSF53448">
    <property type="entry name" value="Nucleotide-diphospho-sugar transferases"/>
    <property type="match status" value="1"/>
</dbReference>
<dbReference type="Proteomes" id="UP001274896">
    <property type="component" value="Unassembled WGS sequence"/>
</dbReference>
<dbReference type="PANTHER" id="PTHR11675:SF41">
    <property type="entry name" value="POLYPEPTIDE N-ACETYLGALACTOSAMINYLTRANSFERASE 10"/>
    <property type="match status" value="1"/>
</dbReference>
<comment type="subcellular location">
    <subcellularLocation>
        <location evidence="2">Golgi apparatus membrane</location>
        <topology evidence="2">Single-pass type II membrane protein</topology>
    </subcellularLocation>
</comment>
<keyword evidence="15" id="KW-0333">Golgi apparatus</keyword>
<reference evidence="31" key="1">
    <citation type="submission" date="2023-06" db="EMBL/GenBank/DDBJ databases">
        <title>Male Hemibagrus guttatus genome.</title>
        <authorList>
            <person name="Bian C."/>
        </authorList>
    </citation>
    <scope>NUCLEOTIDE SEQUENCE</scope>
    <source>
        <strain evidence="31">Male_cb2023</strain>
        <tissue evidence="31">Muscle</tissue>
    </source>
</reference>
<keyword evidence="29" id="KW-0732">Signal</keyword>
<evidence type="ECO:0000256" key="29">
    <source>
        <dbReference type="SAM" id="SignalP"/>
    </source>
</evidence>
<feature type="coiled-coil region" evidence="27">
    <location>
        <begin position="407"/>
        <end position="441"/>
    </location>
</feature>
<evidence type="ECO:0000256" key="22">
    <source>
        <dbReference type="ARBA" id="ARBA00056323"/>
    </source>
</evidence>
<keyword evidence="12" id="KW-0430">Lectin</keyword>
<dbReference type="Gene3D" id="2.80.10.50">
    <property type="match status" value="1"/>
</dbReference>
<evidence type="ECO:0000256" key="19">
    <source>
        <dbReference type="ARBA" id="ARBA00023211"/>
    </source>
</evidence>
<dbReference type="Pfam" id="PF00535">
    <property type="entry name" value="Glycos_transf_2"/>
    <property type="match status" value="1"/>
</dbReference>
<comment type="catalytic activity">
    <reaction evidence="20">
        <text>L-threonyl-[protein] + UDP-N-acetyl-alpha-D-galactosamine = a 3-O-[N-acetyl-alpha-D-galactosaminyl]-L-threonyl-[protein] + UDP + H(+)</text>
        <dbReference type="Rhea" id="RHEA:52424"/>
        <dbReference type="Rhea" id="RHEA-COMP:11060"/>
        <dbReference type="Rhea" id="RHEA-COMP:11689"/>
        <dbReference type="ChEBI" id="CHEBI:15378"/>
        <dbReference type="ChEBI" id="CHEBI:30013"/>
        <dbReference type="ChEBI" id="CHEBI:58223"/>
        <dbReference type="ChEBI" id="CHEBI:67138"/>
        <dbReference type="ChEBI" id="CHEBI:87075"/>
        <dbReference type="EC" id="2.4.1.41"/>
    </reaction>
</comment>
<evidence type="ECO:0000256" key="10">
    <source>
        <dbReference type="ARBA" id="ARBA00022692"/>
    </source>
</evidence>
<evidence type="ECO:0000256" key="17">
    <source>
        <dbReference type="ARBA" id="ARBA00023157"/>
    </source>
</evidence>
<evidence type="ECO:0000256" key="9">
    <source>
        <dbReference type="ARBA" id="ARBA00022679"/>
    </source>
</evidence>
<dbReference type="InterPro" id="IPR035992">
    <property type="entry name" value="Ricin_B-like_lectins"/>
</dbReference>
<feature type="compositionally biased region" description="Basic residues" evidence="28">
    <location>
        <begin position="55"/>
        <end position="70"/>
    </location>
</feature>
<dbReference type="GO" id="GO:0004523">
    <property type="term" value="F:RNA-DNA hybrid ribonuclease activity"/>
    <property type="evidence" value="ECO:0007669"/>
    <property type="project" value="UniProtKB-EC"/>
</dbReference>
<keyword evidence="9" id="KW-0808">Transferase</keyword>
<dbReference type="CDD" id="cd02510">
    <property type="entry name" value="pp-GalNAc-T"/>
    <property type="match status" value="1"/>
</dbReference>
<evidence type="ECO:0000256" key="20">
    <source>
        <dbReference type="ARBA" id="ARBA00050905"/>
    </source>
</evidence>
<evidence type="ECO:0000256" key="23">
    <source>
        <dbReference type="ARBA" id="ARBA00072953"/>
    </source>
</evidence>
<keyword evidence="27" id="KW-0175">Coiled coil</keyword>
<dbReference type="Pfam" id="PF03372">
    <property type="entry name" value="Exo_endo_phos"/>
    <property type="match status" value="1"/>
</dbReference>
<feature type="domain" description="Reverse transcriptase" evidence="30">
    <location>
        <begin position="573"/>
        <end position="832"/>
    </location>
</feature>
<evidence type="ECO:0000313" key="31">
    <source>
        <dbReference type="EMBL" id="KAK3524220.1"/>
    </source>
</evidence>
<evidence type="ECO:0000256" key="15">
    <source>
        <dbReference type="ARBA" id="ARBA00023034"/>
    </source>
</evidence>
<evidence type="ECO:0000256" key="28">
    <source>
        <dbReference type="SAM" id="MobiDB-lite"/>
    </source>
</evidence>
<dbReference type="InterPro" id="IPR000477">
    <property type="entry name" value="RT_dom"/>
</dbReference>
<dbReference type="PROSITE" id="PS50231">
    <property type="entry name" value="RICIN_B_LECTIN"/>
    <property type="match status" value="1"/>
</dbReference>
<keyword evidence="18" id="KW-0325">Glycoprotein</keyword>
<dbReference type="SUPFAM" id="SSF50370">
    <property type="entry name" value="Ricin B-like lectins"/>
    <property type="match status" value="1"/>
</dbReference>
<gene>
    <name evidence="31" type="ORF">QTP70_023590</name>
</gene>
<dbReference type="GO" id="GO:0006493">
    <property type="term" value="P:protein O-linked glycosylation"/>
    <property type="evidence" value="ECO:0007669"/>
    <property type="project" value="TreeGrafter"/>
</dbReference>
<dbReference type="Pfam" id="PF00078">
    <property type="entry name" value="RVT_1"/>
    <property type="match status" value="1"/>
</dbReference>
<comment type="similarity">
    <text evidence="4">Belongs to the glycosyltransferase 2 family. GalNAc-T subfamily.</text>
</comment>
<evidence type="ECO:0000256" key="11">
    <source>
        <dbReference type="ARBA" id="ARBA00022723"/>
    </source>
</evidence>
<keyword evidence="13" id="KW-0735">Signal-anchor</keyword>
<evidence type="ECO:0000256" key="1">
    <source>
        <dbReference type="ARBA" id="ARBA00001936"/>
    </source>
</evidence>
<comment type="pathway">
    <text evidence="3">Protein modification; protein glycosylation.</text>
</comment>
<keyword evidence="8" id="KW-0328">Glycosyltransferase</keyword>
<dbReference type="Gene3D" id="3.90.550.10">
    <property type="entry name" value="Spore Coat Polysaccharide Biosynthesis Protein SpsA, Chain A"/>
    <property type="match status" value="1"/>
</dbReference>
<dbReference type="Gene3D" id="3.60.10.10">
    <property type="entry name" value="Endonuclease/exonuclease/phosphatase"/>
    <property type="match status" value="1"/>
</dbReference>
<protein>
    <recommendedName>
        <fullName evidence="23">Polypeptide N-acetylgalactosaminyltransferase 10</fullName>
        <ecNumber evidence="7">2.4.1.41</ecNumber>
        <ecNumber evidence="6">3.1.26.4</ecNumber>
    </recommendedName>
    <alternativeName>
        <fullName evidence="24">Polypeptide GalNAc transferase 10</fullName>
    </alternativeName>
    <alternativeName>
        <fullName evidence="26">Protein-UDP acetylgalactosaminyltransferase 10</fullName>
    </alternativeName>
    <alternativeName>
        <fullName evidence="25">UDP-GalNAc:polypeptide N-acetylgalactosaminyltransferase 10</fullName>
    </alternativeName>
</protein>
<dbReference type="EC" id="2.4.1.41" evidence="7"/>
<dbReference type="SUPFAM" id="SSF56219">
    <property type="entry name" value="DNase I-like"/>
    <property type="match status" value="1"/>
</dbReference>
<comment type="function">
    <text evidence="22">Catalyzes the initial reaction in O-linked oligosaccharide biosynthesis, the transfer of an N-acetyl-D-galactosamine residue to a serine or threonine residue on the protein receptor. Has activity toward Muc5Ac and EA2 peptide substrates.</text>
</comment>
<evidence type="ECO:0000256" key="21">
    <source>
        <dbReference type="ARBA" id="ARBA00052209"/>
    </source>
</evidence>
<feature type="region of interest" description="Disordered" evidence="28">
    <location>
        <begin position="32"/>
        <end position="70"/>
    </location>
</feature>
<dbReference type="CDD" id="cd01650">
    <property type="entry name" value="RT_nLTR_like"/>
    <property type="match status" value="1"/>
</dbReference>
<keyword evidence="16" id="KW-0472">Membrane</keyword>
<dbReference type="GO" id="GO:0000139">
    <property type="term" value="C:Golgi membrane"/>
    <property type="evidence" value="ECO:0007669"/>
    <property type="project" value="UniProtKB-SubCell"/>
</dbReference>